<organism evidence="2 3">
    <name type="scientific">Candidatus Thiodictyon syntrophicum</name>
    <dbReference type="NCBI Taxonomy" id="1166950"/>
    <lineage>
        <taxon>Bacteria</taxon>
        <taxon>Pseudomonadati</taxon>
        <taxon>Pseudomonadota</taxon>
        <taxon>Gammaproteobacteria</taxon>
        <taxon>Chromatiales</taxon>
        <taxon>Chromatiaceae</taxon>
        <taxon>Thiodictyon</taxon>
    </lineage>
</organism>
<proteinExistence type="predicted"/>
<feature type="domain" description="Phasin" evidence="1">
    <location>
        <begin position="9"/>
        <end position="105"/>
    </location>
</feature>
<dbReference type="Pfam" id="PF09361">
    <property type="entry name" value="Phasin_2"/>
    <property type="match status" value="1"/>
</dbReference>
<reference evidence="2 3" key="1">
    <citation type="submission" date="2017-03" db="EMBL/GenBank/DDBJ databases">
        <title>Complete genome sequence of Candidatus 'Thiodictyon syntrophicum' sp. nov. strain Cad16T, a photolithoautotroph purple sulfur bacterium isolated from an alpine meromictic lake.</title>
        <authorList>
            <person name="Luedin S.M."/>
            <person name="Pothier J.F."/>
            <person name="Danza F."/>
            <person name="Storelli N."/>
            <person name="Wittwer M."/>
            <person name="Tonolla M."/>
        </authorList>
    </citation>
    <scope>NUCLEOTIDE SEQUENCE [LARGE SCALE GENOMIC DNA]</scope>
    <source>
        <strain evidence="2 3">Cad16T</strain>
    </source>
</reference>
<protein>
    <recommendedName>
        <fullName evidence="1">Phasin domain-containing protein</fullName>
    </recommendedName>
</protein>
<dbReference type="InterPro" id="IPR010127">
    <property type="entry name" value="Phasin_subfam-1"/>
</dbReference>
<dbReference type="NCBIfam" id="TIGR01841">
    <property type="entry name" value="phasin"/>
    <property type="match status" value="1"/>
</dbReference>
<evidence type="ECO:0000259" key="1">
    <source>
        <dbReference type="Pfam" id="PF09361"/>
    </source>
</evidence>
<keyword evidence="3" id="KW-1185">Reference proteome</keyword>
<dbReference type="RefSeq" id="WP_100918496.1">
    <property type="nucleotide sequence ID" value="NZ_CP020370.1"/>
</dbReference>
<evidence type="ECO:0000313" key="3">
    <source>
        <dbReference type="Proteomes" id="UP000232638"/>
    </source>
</evidence>
<gene>
    <name evidence="2" type="ORF">THSYN_06895</name>
</gene>
<dbReference type="InterPro" id="IPR018968">
    <property type="entry name" value="Phasin"/>
</dbReference>
<dbReference type="Proteomes" id="UP000232638">
    <property type="component" value="Chromosome"/>
</dbReference>
<dbReference type="EMBL" id="CP020370">
    <property type="protein sequence ID" value="AUB80706.1"/>
    <property type="molecule type" value="Genomic_DNA"/>
</dbReference>
<evidence type="ECO:0000313" key="2">
    <source>
        <dbReference type="EMBL" id="AUB80706.1"/>
    </source>
</evidence>
<dbReference type="KEGG" id="tsy:THSYN_06895"/>
<name>A0A2K8U536_9GAMM</name>
<dbReference type="AlphaFoldDB" id="A0A2K8U536"/>
<dbReference type="OrthoDB" id="7061308at2"/>
<sequence>MNANDTFNTVNEITTKGVERMSSLGELNLRIFERLAARQVDAMNLAVEHSVRLTKLATEAKGVNEFVKGQAEAVKDFSERVMGESKLNLQLAGQTRDDYRVWFEKSLAEVSADLRKTVPAV</sequence>
<accession>A0A2K8U536</accession>